<reference evidence="1" key="1">
    <citation type="submission" date="2020-09" db="EMBL/GenBank/DDBJ databases">
        <authorList>
            <person name="Kim M.K."/>
        </authorList>
    </citation>
    <scope>NUCLEOTIDE SEQUENCE</scope>
    <source>
        <strain evidence="1">BT664</strain>
    </source>
</reference>
<organism evidence="1 2">
    <name type="scientific">Hymenobacter montanus</name>
    <dbReference type="NCBI Taxonomy" id="2771359"/>
    <lineage>
        <taxon>Bacteria</taxon>
        <taxon>Pseudomonadati</taxon>
        <taxon>Bacteroidota</taxon>
        <taxon>Cytophagia</taxon>
        <taxon>Cytophagales</taxon>
        <taxon>Hymenobacteraceae</taxon>
        <taxon>Hymenobacter</taxon>
    </lineage>
</organism>
<dbReference type="EMBL" id="JACXAD010000024">
    <property type="protein sequence ID" value="MBD2769868.1"/>
    <property type="molecule type" value="Genomic_DNA"/>
</dbReference>
<dbReference type="RefSeq" id="WP_191006677.1">
    <property type="nucleotide sequence ID" value="NZ_JACXAD010000024.1"/>
</dbReference>
<protein>
    <submittedName>
        <fullName evidence="1">Uncharacterized protein</fullName>
    </submittedName>
</protein>
<dbReference type="Proteomes" id="UP000612233">
    <property type="component" value="Unassembled WGS sequence"/>
</dbReference>
<evidence type="ECO:0000313" key="1">
    <source>
        <dbReference type="EMBL" id="MBD2769868.1"/>
    </source>
</evidence>
<sequence length="1020" mass="110337">MSAYYSFLPHIRQGLAGEISIPDDLYGSSPATRDRVTLPVNLTVQETSVSGSAGNSVVTQQVSLKGPGDIIGINGSAIVKAYPKDWTTNFEPNYLPYIEFYDEDFPWRYTPAKAVLDAGNENRFRLRPWISLIVLKETEFTDEAFNGILSSIAVNVNGGGAFPSEKQTWAWAHVHVNDDLGTYATGTGSTNIDPNLVVSSVTSSSASNPNSLINKLKSNPDIAVSRILCPRRLEPNTSYHAFLIPTFEIGRKAGLGQTVNPTDDSLKPSWTGGAVQKSFPVYYRWFFKTGVSGDFESLVRLLKPKIVGNDVGKRAIDLQLPGNPLLETQAINNDTPDTIGLQGVLKPPGQVPDPWNEPNPFSAALKILLNNPAGAQSGSPDPILGPPIYGQWHVQISTLTGNPSADWIHKVNLDPRYRVFAGIGAEVVRKNQDKYMDIAWAQIGEVLEANRKLRQMQLAMQASQLMHNRHVKSLSDELVVNIAAPVHTKVKATAQTVYKDIADSVLPNAMFSGAFRRITNPGSPLARGMASNGASINTASLINDVNNGTAATAFAYTPPAGMSSLTILPPSSYTPGYASSIPPSSSFLLTPPGSSYPPASYNPANPPSPSAQAFLGAVVPTFAAVSTIPPYVFSAGASLNLAGKAADIKSKLEPSVTVTELAQKQIRLVDPFTGLGTVIGSLDPVLAAPKINLPVYKELASISTEWLMPGLNTIPDNSMSLLEMNQDCIEAFMLGANYEMARELVWRGYPTDQRGTYFSFFWGYSSSLSSVPSSATPLNNLRDIFDIHDWKITLGASSSLTPLGQNSPRLRSLGPNATMLILTIRGELFRRYPGCRVFLQKAKWTYSPAATPAPYLNRPRVPDTSGLSSAIIAPVFSAEIAPDIYFLGFPVDTTTIKGRTTDDLQPGYFFVFQEQAGEVKFGADEMDQPLSSYTSQIPVDPSSGLSYATWNNLNWGNIQQAAGSSNYDGYIYLNSSADITLQSVANPPDGVRWGRNSASMAYTLLQLPVKLYVHAKELIA</sequence>
<accession>A0A927GKR4</accession>
<comment type="caution">
    <text evidence="1">The sequence shown here is derived from an EMBL/GenBank/DDBJ whole genome shotgun (WGS) entry which is preliminary data.</text>
</comment>
<keyword evidence="2" id="KW-1185">Reference proteome</keyword>
<dbReference type="AlphaFoldDB" id="A0A927GKR4"/>
<evidence type="ECO:0000313" key="2">
    <source>
        <dbReference type="Proteomes" id="UP000612233"/>
    </source>
</evidence>
<name>A0A927GKR4_9BACT</name>
<proteinExistence type="predicted"/>
<gene>
    <name evidence="1" type="ORF">IC235_18415</name>
</gene>